<dbReference type="RefSeq" id="WP_092729917.1">
    <property type="nucleotide sequence ID" value="NZ_FMXE01000013.1"/>
</dbReference>
<gene>
    <name evidence="2" type="ORF">SAMN03080617_02122</name>
</gene>
<keyword evidence="3" id="KW-1185">Reference proteome</keyword>
<reference evidence="3" key="1">
    <citation type="submission" date="2016-10" db="EMBL/GenBank/DDBJ databases">
        <authorList>
            <person name="Varghese N."/>
            <person name="Submissions S."/>
        </authorList>
    </citation>
    <scope>NUCLEOTIDE SEQUENCE [LARGE SCALE GENOMIC DNA]</scope>
    <source>
        <strain evidence="3">DSM 22703</strain>
    </source>
</reference>
<sequence>MKKSIWLIVIFLIFQSCAEIMQADCGVDNPLEDLEWLKAETENSNRSGFIYLVQGKYKGRTVFFFNGCDPLQLTMAAIQDCRGEIIQEASVNDVRDQRVIWKPKNSACNLD</sequence>
<feature type="chain" id="PRO_5011585460" evidence="1">
    <location>
        <begin position="19"/>
        <end position="111"/>
    </location>
</feature>
<dbReference type="AlphaFoldDB" id="A0A1G5Y0F8"/>
<dbReference type="STRING" id="279824.SAMN03080617_02122"/>
<keyword evidence="1" id="KW-0732">Signal</keyword>
<evidence type="ECO:0000313" key="3">
    <source>
        <dbReference type="Proteomes" id="UP000198756"/>
    </source>
</evidence>
<dbReference type="PROSITE" id="PS51257">
    <property type="entry name" value="PROKAR_LIPOPROTEIN"/>
    <property type="match status" value="1"/>
</dbReference>
<evidence type="ECO:0000313" key="2">
    <source>
        <dbReference type="EMBL" id="SDA75940.1"/>
    </source>
</evidence>
<dbReference type="OrthoDB" id="1098690at2"/>
<accession>A0A1G5Y0F8</accession>
<proteinExistence type="predicted"/>
<organism evidence="2 3">
    <name type="scientific">Algoriphagus alkaliphilus</name>
    <dbReference type="NCBI Taxonomy" id="279824"/>
    <lineage>
        <taxon>Bacteria</taxon>
        <taxon>Pseudomonadati</taxon>
        <taxon>Bacteroidota</taxon>
        <taxon>Cytophagia</taxon>
        <taxon>Cytophagales</taxon>
        <taxon>Cyclobacteriaceae</taxon>
        <taxon>Algoriphagus</taxon>
    </lineage>
</organism>
<dbReference type="EMBL" id="FMXE01000013">
    <property type="protein sequence ID" value="SDA75940.1"/>
    <property type="molecule type" value="Genomic_DNA"/>
</dbReference>
<dbReference type="Proteomes" id="UP000198756">
    <property type="component" value="Unassembled WGS sequence"/>
</dbReference>
<name>A0A1G5Y0F8_9BACT</name>
<feature type="signal peptide" evidence="1">
    <location>
        <begin position="1"/>
        <end position="18"/>
    </location>
</feature>
<protein>
    <submittedName>
        <fullName evidence="2">Uncharacterized protein</fullName>
    </submittedName>
</protein>
<evidence type="ECO:0000256" key="1">
    <source>
        <dbReference type="SAM" id="SignalP"/>
    </source>
</evidence>